<dbReference type="HOGENOM" id="CLU_2819553_0_0_1"/>
<reference evidence="1 2" key="1">
    <citation type="submission" date="2014-06" db="EMBL/GenBank/DDBJ databases">
        <authorList>
            <consortium name="DOE Joint Genome Institute"/>
            <person name="Kuo A."/>
            <person name="Kohler A."/>
            <person name="Nagy L.G."/>
            <person name="Floudas D."/>
            <person name="Copeland A."/>
            <person name="Barry K.W."/>
            <person name="Cichocki N."/>
            <person name="Veneault-Fourrey C."/>
            <person name="LaButti K."/>
            <person name="Lindquist E.A."/>
            <person name="Lipzen A."/>
            <person name="Lundell T."/>
            <person name="Morin E."/>
            <person name="Murat C."/>
            <person name="Sun H."/>
            <person name="Tunlid A."/>
            <person name="Henrissat B."/>
            <person name="Grigoriev I.V."/>
            <person name="Hibbett D.S."/>
            <person name="Martin F."/>
            <person name="Nordberg H.P."/>
            <person name="Cantor M.N."/>
            <person name="Hua S.X."/>
        </authorList>
    </citation>
    <scope>NUCLEOTIDE SEQUENCE [LARGE SCALE GENOMIC DNA]</scope>
    <source>
        <strain evidence="1 2">ATCC 200175</strain>
    </source>
</reference>
<protein>
    <submittedName>
        <fullName evidence="1">Uncharacterized protein</fullName>
    </submittedName>
</protein>
<accession>A0A0C9TJK6</accession>
<dbReference type="OrthoDB" id="436496at2759"/>
<evidence type="ECO:0000313" key="1">
    <source>
        <dbReference type="EMBL" id="KIJ15810.1"/>
    </source>
</evidence>
<organism evidence="1 2">
    <name type="scientific">Paxillus involutus ATCC 200175</name>
    <dbReference type="NCBI Taxonomy" id="664439"/>
    <lineage>
        <taxon>Eukaryota</taxon>
        <taxon>Fungi</taxon>
        <taxon>Dikarya</taxon>
        <taxon>Basidiomycota</taxon>
        <taxon>Agaricomycotina</taxon>
        <taxon>Agaricomycetes</taxon>
        <taxon>Agaricomycetidae</taxon>
        <taxon>Boletales</taxon>
        <taxon>Paxilineae</taxon>
        <taxon>Paxillaceae</taxon>
        <taxon>Paxillus</taxon>
    </lineage>
</organism>
<reference evidence="2" key="2">
    <citation type="submission" date="2015-01" db="EMBL/GenBank/DDBJ databases">
        <title>Evolutionary Origins and Diversification of the Mycorrhizal Mutualists.</title>
        <authorList>
            <consortium name="DOE Joint Genome Institute"/>
            <consortium name="Mycorrhizal Genomics Consortium"/>
            <person name="Kohler A."/>
            <person name="Kuo A."/>
            <person name="Nagy L.G."/>
            <person name="Floudas D."/>
            <person name="Copeland A."/>
            <person name="Barry K.W."/>
            <person name="Cichocki N."/>
            <person name="Veneault-Fourrey C."/>
            <person name="LaButti K."/>
            <person name="Lindquist E.A."/>
            <person name="Lipzen A."/>
            <person name="Lundell T."/>
            <person name="Morin E."/>
            <person name="Murat C."/>
            <person name="Riley R."/>
            <person name="Ohm R."/>
            <person name="Sun H."/>
            <person name="Tunlid A."/>
            <person name="Henrissat B."/>
            <person name="Grigoriev I.V."/>
            <person name="Hibbett D.S."/>
            <person name="Martin F."/>
        </authorList>
    </citation>
    <scope>NUCLEOTIDE SEQUENCE [LARGE SCALE GENOMIC DNA]</scope>
    <source>
        <strain evidence="2">ATCC 200175</strain>
    </source>
</reference>
<name>A0A0C9TJK6_PAXIN</name>
<feature type="non-terminal residue" evidence="1">
    <location>
        <position position="67"/>
    </location>
</feature>
<sequence>PEQHQTFYTTRLPFIPVTTIDNKQRPWSSILAGPDGRPGFATSQRFSELTLHANTWEGNPFIQNVKS</sequence>
<dbReference type="EMBL" id="KN819335">
    <property type="protein sequence ID" value="KIJ15810.1"/>
    <property type="molecule type" value="Genomic_DNA"/>
</dbReference>
<evidence type="ECO:0000313" key="2">
    <source>
        <dbReference type="Proteomes" id="UP000053647"/>
    </source>
</evidence>
<dbReference type="AlphaFoldDB" id="A0A0C9TJK6"/>
<proteinExistence type="predicted"/>
<dbReference type="Proteomes" id="UP000053647">
    <property type="component" value="Unassembled WGS sequence"/>
</dbReference>
<keyword evidence="2" id="KW-1185">Reference proteome</keyword>
<gene>
    <name evidence="1" type="ORF">PAXINDRAFT_55783</name>
</gene>
<feature type="non-terminal residue" evidence="1">
    <location>
        <position position="1"/>
    </location>
</feature>